<gene>
    <name evidence="1" type="ORF">HHL17_09935</name>
</gene>
<accession>A0A848GJD7</accession>
<dbReference type="AlphaFoldDB" id="A0A848GJD7"/>
<comment type="caution">
    <text evidence="1">The sequence shown here is derived from an EMBL/GenBank/DDBJ whole genome shotgun (WGS) entry which is preliminary data.</text>
</comment>
<evidence type="ECO:0000313" key="2">
    <source>
        <dbReference type="Proteomes" id="UP000583266"/>
    </source>
</evidence>
<evidence type="ECO:0000313" key="1">
    <source>
        <dbReference type="EMBL" id="NML37509.1"/>
    </source>
</evidence>
<dbReference type="EMBL" id="JABBGC010000001">
    <property type="protein sequence ID" value="NML37509.1"/>
    <property type="molecule type" value="Genomic_DNA"/>
</dbReference>
<organism evidence="1 2">
    <name type="scientific">Chitinophaga fulva</name>
    <dbReference type="NCBI Taxonomy" id="2728842"/>
    <lineage>
        <taxon>Bacteria</taxon>
        <taxon>Pseudomonadati</taxon>
        <taxon>Bacteroidota</taxon>
        <taxon>Chitinophagia</taxon>
        <taxon>Chitinophagales</taxon>
        <taxon>Chitinophagaceae</taxon>
        <taxon>Chitinophaga</taxon>
    </lineage>
</organism>
<dbReference type="RefSeq" id="WP_169224568.1">
    <property type="nucleotide sequence ID" value="NZ_JABBGC010000001.1"/>
</dbReference>
<name>A0A848GJD7_9BACT</name>
<protein>
    <submittedName>
        <fullName evidence="1">Uncharacterized protein</fullName>
    </submittedName>
</protein>
<dbReference type="Proteomes" id="UP000583266">
    <property type="component" value="Unassembled WGS sequence"/>
</dbReference>
<keyword evidence="2" id="KW-1185">Reference proteome</keyword>
<proteinExistence type="predicted"/>
<reference evidence="1 2" key="1">
    <citation type="submission" date="2020-04" db="EMBL/GenBank/DDBJ databases">
        <title>Chitinophaga sp. G-6-1-13 sp. nov., isolated from soil.</title>
        <authorList>
            <person name="Dahal R.H."/>
            <person name="Chaudhary D.K."/>
        </authorList>
    </citation>
    <scope>NUCLEOTIDE SEQUENCE [LARGE SCALE GENOMIC DNA]</scope>
    <source>
        <strain evidence="1 2">G-6-1-13</strain>
    </source>
</reference>
<sequence>MERLNKKECFLSLLQLLATKGETSKAVLNKITTVLNYSCITLETSRAHGLYSLRRDVVERKEEVKAQFDNVLHCLSNYPGEEIRLHIVILGKVGILIFTGINDECELGHIMLESDREEP</sequence>